<name>A0A8T1V8B1_9STRA</name>
<dbReference type="PROSITE" id="PS00814">
    <property type="entry name" value="ADX"/>
    <property type="match status" value="1"/>
</dbReference>
<organism evidence="10 11">
    <name type="scientific">Phytophthora pseudosyringae</name>
    <dbReference type="NCBI Taxonomy" id="221518"/>
    <lineage>
        <taxon>Eukaryota</taxon>
        <taxon>Sar</taxon>
        <taxon>Stramenopiles</taxon>
        <taxon>Oomycota</taxon>
        <taxon>Peronosporomycetes</taxon>
        <taxon>Peronosporales</taxon>
        <taxon>Peronosporaceae</taxon>
        <taxon>Phytophthora</taxon>
    </lineage>
</organism>
<evidence type="ECO:0000256" key="8">
    <source>
        <dbReference type="ARBA" id="ARBA00034078"/>
    </source>
</evidence>
<reference evidence="10" key="1">
    <citation type="submission" date="2021-02" db="EMBL/GenBank/DDBJ databases">
        <authorList>
            <person name="Palmer J.M."/>
        </authorList>
    </citation>
    <scope>NUCLEOTIDE SEQUENCE</scope>
    <source>
        <strain evidence="10">SCRP734</strain>
    </source>
</reference>
<feature type="domain" description="2Fe-2S ferredoxin-type" evidence="9">
    <location>
        <begin position="75"/>
        <end position="177"/>
    </location>
</feature>
<evidence type="ECO:0000313" key="11">
    <source>
        <dbReference type="Proteomes" id="UP000694044"/>
    </source>
</evidence>
<sequence>MLRVLGQRLLSARAVSASAPRFFHASAAALHGDASKFASNPTYAGRTMPRYALERDDTLTLFFYFTCYVTCSRSVHIKFRLRDDSVKEVEAKTGMSILDVAHANDIDLEGACESSMACSTCHVILEDPVFDELEEACEDEEDMLDMAFGLTHTSRLGCQVIVDEGFEGTTVTLPQATRNFYVDGHVPKPH</sequence>
<dbReference type="PROSITE" id="PS51085">
    <property type="entry name" value="2FE2S_FER_2"/>
    <property type="match status" value="1"/>
</dbReference>
<evidence type="ECO:0000256" key="3">
    <source>
        <dbReference type="ARBA" id="ARBA00022714"/>
    </source>
</evidence>
<evidence type="ECO:0000259" key="9">
    <source>
        <dbReference type="PROSITE" id="PS51085"/>
    </source>
</evidence>
<dbReference type="CDD" id="cd00207">
    <property type="entry name" value="fer2"/>
    <property type="match status" value="1"/>
</dbReference>
<evidence type="ECO:0000256" key="7">
    <source>
        <dbReference type="ARBA" id="ARBA00023014"/>
    </source>
</evidence>
<dbReference type="OrthoDB" id="268593at2759"/>
<dbReference type="Pfam" id="PF00111">
    <property type="entry name" value="Fer2"/>
    <property type="match status" value="1"/>
</dbReference>
<dbReference type="GO" id="GO:0140647">
    <property type="term" value="P:P450-containing electron transport chain"/>
    <property type="evidence" value="ECO:0007669"/>
    <property type="project" value="InterPro"/>
</dbReference>
<keyword evidence="7" id="KW-0411">Iron-sulfur</keyword>
<keyword evidence="5" id="KW-0249">Electron transport</keyword>
<comment type="similarity">
    <text evidence="1">Belongs to the adrenodoxin/putidaredoxin family.</text>
</comment>
<dbReference type="GO" id="GO:0046872">
    <property type="term" value="F:metal ion binding"/>
    <property type="evidence" value="ECO:0007669"/>
    <property type="project" value="UniProtKB-KW"/>
</dbReference>
<keyword evidence="4" id="KW-0479">Metal-binding</keyword>
<dbReference type="InterPro" id="IPR001041">
    <property type="entry name" value="2Fe-2S_ferredoxin-type"/>
</dbReference>
<dbReference type="PANTHER" id="PTHR23426">
    <property type="entry name" value="FERREDOXIN/ADRENODOXIN"/>
    <property type="match status" value="1"/>
</dbReference>
<comment type="caution">
    <text evidence="10">The sequence shown here is derived from an EMBL/GenBank/DDBJ whole genome shotgun (WGS) entry which is preliminary data.</text>
</comment>
<dbReference type="AlphaFoldDB" id="A0A8T1V8B1"/>
<evidence type="ECO:0000313" key="10">
    <source>
        <dbReference type="EMBL" id="KAG7377532.1"/>
    </source>
</evidence>
<gene>
    <name evidence="10" type="ORF">PHYPSEUDO_011505</name>
</gene>
<dbReference type="InterPro" id="IPR001055">
    <property type="entry name" value="Adrenodoxin-like"/>
</dbReference>
<accession>A0A8T1V8B1</accession>
<comment type="cofactor">
    <cofactor evidence="8">
        <name>[2Fe-2S] cluster</name>
        <dbReference type="ChEBI" id="CHEBI:190135"/>
    </cofactor>
</comment>
<dbReference type="InterPro" id="IPR018298">
    <property type="entry name" value="Adrenodoxin_Fe-S_BS"/>
</dbReference>
<dbReference type="GO" id="GO:0009055">
    <property type="term" value="F:electron transfer activity"/>
    <property type="evidence" value="ECO:0007669"/>
    <property type="project" value="TreeGrafter"/>
</dbReference>
<keyword evidence="3" id="KW-0001">2Fe-2S</keyword>
<evidence type="ECO:0000256" key="2">
    <source>
        <dbReference type="ARBA" id="ARBA00022448"/>
    </source>
</evidence>
<dbReference type="EMBL" id="JAGDFM010000513">
    <property type="protein sequence ID" value="KAG7377532.1"/>
    <property type="molecule type" value="Genomic_DNA"/>
</dbReference>
<dbReference type="Proteomes" id="UP000694044">
    <property type="component" value="Unassembled WGS sequence"/>
</dbReference>
<evidence type="ECO:0000256" key="1">
    <source>
        <dbReference type="ARBA" id="ARBA00010914"/>
    </source>
</evidence>
<keyword evidence="6" id="KW-0408">Iron</keyword>
<dbReference type="GO" id="GO:0005739">
    <property type="term" value="C:mitochondrion"/>
    <property type="evidence" value="ECO:0007669"/>
    <property type="project" value="TreeGrafter"/>
</dbReference>
<dbReference type="PANTHER" id="PTHR23426:SF72">
    <property type="entry name" value="2FE-2S FERREDOXIN-TYPE DOMAIN-CONTAINING PROTEIN"/>
    <property type="match status" value="1"/>
</dbReference>
<keyword evidence="2" id="KW-0813">Transport</keyword>
<keyword evidence="11" id="KW-1185">Reference proteome</keyword>
<protein>
    <recommendedName>
        <fullName evidence="9">2Fe-2S ferredoxin-type domain-containing protein</fullName>
    </recommendedName>
</protein>
<evidence type="ECO:0000256" key="6">
    <source>
        <dbReference type="ARBA" id="ARBA00023004"/>
    </source>
</evidence>
<dbReference type="GO" id="GO:0051537">
    <property type="term" value="F:2 iron, 2 sulfur cluster binding"/>
    <property type="evidence" value="ECO:0007669"/>
    <property type="project" value="UniProtKB-KW"/>
</dbReference>
<evidence type="ECO:0000256" key="5">
    <source>
        <dbReference type="ARBA" id="ARBA00022982"/>
    </source>
</evidence>
<proteinExistence type="inferred from homology"/>
<evidence type="ECO:0000256" key="4">
    <source>
        <dbReference type="ARBA" id="ARBA00022723"/>
    </source>
</evidence>